<comment type="caution">
    <text evidence="2">The sequence shown here is derived from an EMBL/GenBank/DDBJ whole genome shotgun (WGS) entry which is preliminary data.</text>
</comment>
<gene>
    <name evidence="2" type="ORF">D2V07_01960</name>
</gene>
<name>A0A418NWS8_9SPHN</name>
<protein>
    <submittedName>
        <fullName evidence="2">UrcA family protein</fullName>
    </submittedName>
</protein>
<dbReference type="AlphaFoldDB" id="A0A418NWS8"/>
<keyword evidence="1" id="KW-0732">Signal</keyword>
<evidence type="ECO:0000313" key="3">
    <source>
        <dbReference type="Proteomes" id="UP000286576"/>
    </source>
</evidence>
<dbReference type="Proteomes" id="UP000286576">
    <property type="component" value="Unassembled WGS sequence"/>
</dbReference>
<feature type="chain" id="PRO_5019467332" evidence="1">
    <location>
        <begin position="22"/>
        <end position="103"/>
    </location>
</feature>
<dbReference type="InterPro" id="IPR030972">
    <property type="entry name" value="UrcA_uranyl"/>
</dbReference>
<organism evidence="2 3">
    <name type="scientific">Aurantiacibacter zhengii</name>
    <dbReference type="NCBI Taxonomy" id="2307003"/>
    <lineage>
        <taxon>Bacteria</taxon>
        <taxon>Pseudomonadati</taxon>
        <taxon>Pseudomonadota</taxon>
        <taxon>Alphaproteobacteria</taxon>
        <taxon>Sphingomonadales</taxon>
        <taxon>Erythrobacteraceae</taxon>
        <taxon>Aurantiacibacter</taxon>
    </lineage>
</organism>
<dbReference type="EMBL" id="QXFL01000001">
    <property type="protein sequence ID" value="RIV89045.1"/>
    <property type="molecule type" value="Genomic_DNA"/>
</dbReference>
<sequence>MKTISIKTGLAAALAASAVLAAPVSAAEAESVAVRYSDLDLSTQAGQAALERRLHRAAEEVCGIDRRTSGAALPSSEARRCYRETILNFDQEIALRAEAQQRG</sequence>
<dbReference type="RefSeq" id="WP_119584323.1">
    <property type="nucleotide sequence ID" value="NZ_CAWODQ010000001.1"/>
</dbReference>
<dbReference type="NCBIfam" id="TIGR04433">
    <property type="entry name" value="UrcA_uranyl"/>
    <property type="match status" value="1"/>
</dbReference>
<evidence type="ECO:0000256" key="1">
    <source>
        <dbReference type="SAM" id="SignalP"/>
    </source>
</evidence>
<reference evidence="2 3" key="1">
    <citation type="submission" date="2018-08" db="EMBL/GenBank/DDBJ databases">
        <title>Erythrobacter zhengii sp.nov., a bacterium isolated from deep-sea sediment.</title>
        <authorList>
            <person name="Fang C."/>
            <person name="Wu Y.-H."/>
            <person name="Sun C."/>
            <person name="Wang H."/>
            <person name="Cheng H."/>
            <person name="Meng F.-X."/>
            <person name="Wang C.-S."/>
            <person name="Xu X.-W."/>
        </authorList>
    </citation>
    <scope>NUCLEOTIDE SEQUENCE [LARGE SCALE GENOMIC DNA]</scope>
    <source>
        <strain evidence="2 3">V18</strain>
    </source>
</reference>
<accession>A0A418NWS8</accession>
<dbReference type="OrthoDB" id="7450905at2"/>
<feature type="signal peptide" evidence="1">
    <location>
        <begin position="1"/>
        <end position="21"/>
    </location>
</feature>
<proteinExistence type="predicted"/>
<evidence type="ECO:0000313" key="2">
    <source>
        <dbReference type="EMBL" id="RIV89045.1"/>
    </source>
</evidence>
<keyword evidence="3" id="KW-1185">Reference proteome</keyword>